<sequence>MTEHSRDEIVRRIAVSGTLRMPGADLAGLDLSGLTLVGADLSYADLTGADLSTAQLSGASLWSSQASQAVFRGANMSGASLGLAVLVGADLRDCVLDHADLTGAQLTGADLTGAQMGGTWLEPIQRALAIGAPPLHYPGAARPPRVLSEDGAIAPVIMRRGDRMELRLNQPARKVHIDQMGANGAAVLTGPEEEAVADGRVLHFRAGAPGTARLVISRDEGKSDLELDVRVSG</sequence>
<dbReference type="PANTHER" id="PTHR14136:SF17">
    <property type="entry name" value="BTB_POZ DOMAIN-CONTAINING PROTEIN KCTD9"/>
    <property type="match status" value="1"/>
</dbReference>
<organism evidence="1 2">
    <name type="scientific">Paracoccus broussonetiae subsp. drimophilus</name>
    <dbReference type="NCBI Taxonomy" id="3373869"/>
    <lineage>
        <taxon>Bacteria</taxon>
        <taxon>Pseudomonadati</taxon>
        <taxon>Pseudomonadota</taxon>
        <taxon>Alphaproteobacteria</taxon>
        <taxon>Rhodobacterales</taxon>
        <taxon>Paracoccaceae</taxon>
        <taxon>Paracoccus</taxon>
        <taxon>Paracoccus broussonetiae</taxon>
    </lineage>
</organism>
<dbReference type="PANTHER" id="PTHR14136">
    <property type="entry name" value="BTB_POZ DOMAIN-CONTAINING PROTEIN KCTD9"/>
    <property type="match status" value="1"/>
</dbReference>
<dbReference type="Pfam" id="PF00805">
    <property type="entry name" value="Pentapeptide"/>
    <property type="match status" value="2"/>
</dbReference>
<dbReference type="EMBL" id="JBIMPR010000015">
    <property type="protein sequence ID" value="MFH5776244.1"/>
    <property type="molecule type" value="Genomic_DNA"/>
</dbReference>
<accession>A0ABW7LPK2</accession>
<keyword evidence="2" id="KW-1185">Reference proteome</keyword>
<protein>
    <submittedName>
        <fullName evidence="1">Pentapeptide repeat-containing protein</fullName>
    </submittedName>
</protein>
<evidence type="ECO:0000313" key="1">
    <source>
        <dbReference type="EMBL" id="MFH5776244.1"/>
    </source>
</evidence>
<comment type="caution">
    <text evidence="1">The sequence shown here is derived from an EMBL/GenBank/DDBJ whole genome shotgun (WGS) entry which is preliminary data.</text>
</comment>
<evidence type="ECO:0000313" key="2">
    <source>
        <dbReference type="Proteomes" id="UP001609376"/>
    </source>
</evidence>
<dbReference type="Proteomes" id="UP001609376">
    <property type="component" value="Unassembled WGS sequence"/>
</dbReference>
<dbReference type="SUPFAM" id="SSF141571">
    <property type="entry name" value="Pentapeptide repeat-like"/>
    <property type="match status" value="1"/>
</dbReference>
<dbReference type="Gene3D" id="2.160.20.80">
    <property type="entry name" value="E3 ubiquitin-protein ligase SopA"/>
    <property type="match status" value="1"/>
</dbReference>
<reference evidence="1 2" key="1">
    <citation type="submission" date="2024-10" db="EMBL/GenBank/DDBJ databases">
        <title>Paracoccus drimophilus sp. nov., a novel bacterium from corn roots in Hunan.</title>
        <authorList>
            <person name="Li X."/>
        </authorList>
    </citation>
    <scope>NUCLEOTIDE SEQUENCE [LARGE SCALE GENOMIC DNA]</scope>
    <source>
        <strain evidence="1 2">NGMCC 1.201697</strain>
    </source>
</reference>
<dbReference type="InterPro" id="IPR051082">
    <property type="entry name" value="Pentapeptide-BTB/POZ_domain"/>
</dbReference>
<dbReference type="RefSeq" id="WP_395135272.1">
    <property type="nucleotide sequence ID" value="NZ_JBIMPR010000015.1"/>
</dbReference>
<gene>
    <name evidence="1" type="ORF">ACHFJ0_18555</name>
</gene>
<name>A0ABW7LPK2_9RHOB</name>
<dbReference type="InterPro" id="IPR001646">
    <property type="entry name" value="5peptide_repeat"/>
</dbReference>
<proteinExistence type="predicted"/>